<dbReference type="GO" id="GO:0071949">
    <property type="term" value="F:FAD binding"/>
    <property type="evidence" value="ECO:0007669"/>
    <property type="project" value="InterPro"/>
</dbReference>
<proteinExistence type="inferred from homology"/>
<evidence type="ECO:0000259" key="12">
    <source>
        <dbReference type="PROSITE" id="PS51387"/>
    </source>
</evidence>
<dbReference type="PANTHER" id="PTHR11748">
    <property type="entry name" value="D-LACTATE DEHYDROGENASE"/>
    <property type="match status" value="1"/>
</dbReference>
<dbReference type="FunFam" id="1.10.45.10:FF:000001">
    <property type="entry name" value="D-lactate dehydrogenase mitochondrial"/>
    <property type="match status" value="1"/>
</dbReference>
<dbReference type="Proteomes" id="UP000813385">
    <property type="component" value="Unassembled WGS sequence"/>
</dbReference>
<evidence type="ECO:0000313" key="13">
    <source>
        <dbReference type="EMBL" id="KAH7353892.1"/>
    </source>
</evidence>
<dbReference type="Pfam" id="PF04082">
    <property type="entry name" value="Fungal_trans"/>
    <property type="match status" value="1"/>
</dbReference>
<dbReference type="InterPro" id="IPR007219">
    <property type="entry name" value="XnlR_reg_dom"/>
</dbReference>
<dbReference type="InterPro" id="IPR016166">
    <property type="entry name" value="FAD-bd_PCMH"/>
</dbReference>
<comment type="catalytic activity">
    <reaction evidence="9">
        <text>(R)-lactate + 2 Fe(III)-[cytochrome c] = 2 Fe(II)-[cytochrome c] + pyruvate + 2 H(+)</text>
        <dbReference type="Rhea" id="RHEA:13521"/>
        <dbReference type="Rhea" id="RHEA-COMP:10350"/>
        <dbReference type="Rhea" id="RHEA-COMP:14399"/>
        <dbReference type="ChEBI" id="CHEBI:15361"/>
        <dbReference type="ChEBI" id="CHEBI:15378"/>
        <dbReference type="ChEBI" id="CHEBI:16004"/>
        <dbReference type="ChEBI" id="CHEBI:29033"/>
        <dbReference type="ChEBI" id="CHEBI:29034"/>
        <dbReference type="EC" id="1.1.2.4"/>
    </reaction>
</comment>
<dbReference type="InterPro" id="IPR016169">
    <property type="entry name" value="FAD-bd_PCMH_sub2"/>
</dbReference>
<dbReference type="CDD" id="cd12148">
    <property type="entry name" value="fungal_TF_MHR"/>
    <property type="match status" value="1"/>
</dbReference>
<dbReference type="Pfam" id="PF00172">
    <property type="entry name" value="Zn_clus"/>
    <property type="match status" value="1"/>
</dbReference>
<dbReference type="Gene3D" id="1.10.45.10">
    <property type="entry name" value="Vanillyl-alcohol Oxidase, Chain A, domain 4"/>
    <property type="match status" value="1"/>
</dbReference>
<dbReference type="SUPFAM" id="SSF55103">
    <property type="entry name" value="FAD-linked oxidases, C-terminal domain"/>
    <property type="match status" value="1"/>
</dbReference>
<dbReference type="InterPro" id="IPR004113">
    <property type="entry name" value="FAD-bd_oxidored_4_C"/>
</dbReference>
<evidence type="ECO:0000256" key="1">
    <source>
        <dbReference type="ARBA" id="ARBA00001974"/>
    </source>
</evidence>
<feature type="compositionally biased region" description="Basic and acidic residues" evidence="10">
    <location>
        <begin position="62"/>
        <end position="75"/>
    </location>
</feature>
<dbReference type="SMART" id="SM00906">
    <property type="entry name" value="Fungal_trans"/>
    <property type="match status" value="1"/>
</dbReference>
<dbReference type="PROSITE" id="PS00463">
    <property type="entry name" value="ZN2_CY6_FUNGAL_1"/>
    <property type="match status" value="1"/>
</dbReference>
<dbReference type="GO" id="GO:0004458">
    <property type="term" value="F:D-lactate dehydrogenase (cytochrome) activity"/>
    <property type="evidence" value="ECO:0007669"/>
    <property type="project" value="UniProtKB-EC"/>
</dbReference>
<evidence type="ECO:0000256" key="5">
    <source>
        <dbReference type="ARBA" id="ARBA00022827"/>
    </source>
</evidence>
<dbReference type="Gene3D" id="3.30.70.2740">
    <property type="match status" value="1"/>
</dbReference>
<evidence type="ECO:0000256" key="3">
    <source>
        <dbReference type="ARBA" id="ARBA00022630"/>
    </source>
</evidence>
<feature type="domain" description="Zn(2)-C6 fungal-type" evidence="11">
    <location>
        <begin position="21"/>
        <end position="55"/>
    </location>
</feature>
<gene>
    <name evidence="13" type="ORF">B0T11DRAFT_312358</name>
</gene>
<dbReference type="GO" id="GO:0008270">
    <property type="term" value="F:zinc ion binding"/>
    <property type="evidence" value="ECO:0007669"/>
    <property type="project" value="InterPro"/>
</dbReference>
<dbReference type="SUPFAM" id="SSF56176">
    <property type="entry name" value="FAD-binding/transporter-associated domain-like"/>
    <property type="match status" value="1"/>
</dbReference>
<dbReference type="PANTHER" id="PTHR11748:SF116">
    <property type="entry name" value="D-LACTATE DEHYDROGENASE (CYTOCHROME) (AFU_ORTHOLOGUE AFUA_7G02560)"/>
    <property type="match status" value="1"/>
</dbReference>
<evidence type="ECO:0000256" key="10">
    <source>
        <dbReference type="SAM" id="MobiDB-lite"/>
    </source>
</evidence>
<dbReference type="Gene3D" id="4.10.240.10">
    <property type="entry name" value="Zn(2)-C6 fungal-type DNA-binding domain"/>
    <property type="match status" value="1"/>
</dbReference>
<dbReference type="SUPFAM" id="SSF57701">
    <property type="entry name" value="Zn2/Cys6 DNA-binding domain"/>
    <property type="match status" value="1"/>
</dbReference>
<keyword evidence="6" id="KW-0560">Oxidoreductase</keyword>
<evidence type="ECO:0000256" key="2">
    <source>
        <dbReference type="ARBA" id="ARBA00008000"/>
    </source>
</evidence>
<keyword evidence="14" id="KW-1185">Reference proteome</keyword>
<dbReference type="InterPro" id="IPR006094">
    <property type="entry name" value="Oxid_FAD_bind_N"/>
</dbReference>
<name>A0A8K0T636_9PEZI</name>
<dbReference type="GO" id="GO:0000981">
    <property type="term" value="F:DNA-binding transcription factor activity, RNA polymerase II-specific"/>
    <property type="evidence" value="ECO:0007669"/>
    <property type="project" value="InterPro"/>
</dbReference>
<evidence type="ECO:0000259" key="11">
    <source>
        <dbReference type="PROSITE" id="PS50048"/>
    </source>
</evidence>
<feature type="compositionally biased region" description="Low complexity" evidence="10">
    <location>
        <begin position="89"/>
        <end position="103"/>
    </location>
</feature>
<dbReference type="InterPro" id="IPR036864">
    <property type="entry name" value="Zn2-C6_fun-type_DNA-bd_sf"/>
</dbReference>
<evidence type="ECO:0000256" key="7">
    <source>
        <dbReference type="ARBA" id="ARBA00023242"/>
    </source>
</evidence>
<feature type="compositionally biased region" description="Polar residues" evidence="10">
    <location>
        <begin position="76"/>
        <end position="88"/>
    </location>
</feature>
<dbReference type="FunFam" id="3.30.70.2740:FF:000001">
    <property type="entry name" value="D-lactate dehydrogenase mitochondrial"/>
    <property type="match status" value="1"/>
</dbReference>
<comment type="caution">
    <text evidence="13">The sequence shown here is derived from an EMBL/GenBank/DDBJ whole genome shotgun (WGS) entry which is preliminary data.</text>
</comment>
<dbReference type="PROSITE" id="PS51387">
    <property type="entry name" value="FAD_PCMH"/>
    <property type="match status" value="1"/>
</dbReference>
<dbReference type="InterPro" id="IPR036318">
    <property type="entry name" value="FAD-bd_PCMH-like_sf"/>
</dbReference>
<keyword evidence="4" id="KW-0479">Metal-binding</keyword>
<dbReference type="EMBL" id="JAGPXD010000005">
    <property type="protein sequence ID" value="KAH7353892.1"/>
    <property type="molecule type" value="Genomic_DNA"/>
</dbReference>
<feature type="region of interest" description="Disordered" evidence="10">
    <location>
        <begin position="170"/>
        <end position="196"/>
    </location>
</feature>
<keyword evidence="3" id="KW-0285">Flavoprotein</keyword>
<dbReference type="AlphaFoldDB" id="A0A8K0T636"/>
<dbReference type="GO" id="GO:0006351">
    <property type="term" value="P:DNA-templated transcription"/>
    <property type="evidence" value="ECO:0007669"/>
    <property type="project" value="InterPro"/>
</dbReference>
<sequence>MDSPRRRQQASRRPVRKRGTACQRCHRRRTKCDSSVVGLPCTSCRMSHMEDQCTMVQSRRTRGVDGRYTTGEERPQNTLTAGSRTSEQAVSSSPASPTNTAPTDLSSRSVGGPAVGMSARRQSTTAQPNIVGESWYASYVMRGYKPGHPSFHSPINDCNETVQSTVAGDDANISGREQGRPEQASRPSDTIGAARGHDLPPLRLLNRLIEAYFARFHVFCPILQRPLFLTALAAGQASLTLVRSVLFVGSVHCDIETIHHLGYASKMEANRALHDRAAAAFDADNDSDRTSMVLASYLLHYWYGSPASYRDFHWWIAASIRSAQCMGYHRSTRSTRMPPEDKARWRRVWWCLYIRDVQISLSTGTPKVINDADHDVEELLPEDLPDETPETVRYIIAQMQLCRLVCYNYFLINLFQRLQRQSPRNHEAQQQEPENMVVAEAAERIFGLVEDSLLYWTPEHFPMIYVSALFSAMMVLAADGPPSPGNGRLPRRIRPGLLALKQFEPVYVLARWIRNLFMKSAGRSGEGVLSIHEPTANVEIDGSLPRETGADEIEPTLDLSGRPAFDFGGGSVVGAADTPGIWPMSLSQGVFGFDHTGDEMGFPQPESVQYQAMHFLADLSVAGSQNEQVWGTRPSSSSTRTPPPKKSSVQSGGFAGVAAAAVGLIGSTFAFQSSVKTGTSVPSSTLPLDQSPPIHHDTSPANINAACVEFSRLLGPDRMSTDRPDLVAHSGTDFQSYAWSEETAILSQIILYPNTTEEVSEIAKYITDRAGVVVDFSRMNSVIELNEKDLDCTVQPGIGWVELNEELAPLGLFFPPDPGPGAMIGGMVGTGCSGTNAAAYGTMKDWVLSLTVVLADGTIVKTRQRARKSSAGFDLTRTFVGSEGTLGMVTEATLKLAVKPPHEVVAVCTFPTLRDAASAVREVIGGGIQVAAVELLDDVQMRNINSSQLTRLRWREEPTLFFKFAGSDEHIVEHIASKVDAISKRNNSTSYMSAAGSEERAELWSARKNALWSMLAAREAPTDRVWTTDVAVPLSRMPDQIEEAKADIGRSGLLGSVVGHVGDGNFHTLLLFPEDKRDVAEGVVHRMIDRALAVKGTATGEHGVGLVKRDYLEKELGREAVDAMRAIKNRFDPQCLLNCGKVVRMERE</sequence>
<dbReference type="GO" id="GO:0005739">
    <property type="term" value="C:mitochondrion"/>
    <property type="evidence" value="ECO:0007669"/>
    <property type="project" value="TreeGrafter"/>
</dbReference>
<dbReference type="InterPro" id="IPR001138">
    <property type="entry name" value="Zn2Cys6_DnaBD"/>
</dbReference>
<dbReference type="Pfam" id="PF02913">
    <property type="entry name" value="FAD-oxidase_C"/>
    <property type="match status" value="1"/>
</dbReference>
<feature type="domain" description="FAD-binding PCMH-type" evidence="12">
    <location>
        <begin position="688"/>
        <end position="899"/>
    </location>
</feature>
<dbReference type="Gene3D" id="3.30.465.10">
    <property type="match status" value="1"/>
</dbReference>
<dbReference type="Pfam" id="PF01565">
    <property type="entry name" value="FAD_binding_4"/>
    <property type="match status" value="1"/>
</dbReference>
<organism evidence="13 14">
    <name type="scientific">Plectosphaerella cucumerina</name>
    <dbReference type="NCBI Taxonomy" id="40658"/>
    <lineage>
        <taxon>Eukaryota</taxon>
        <taxon>Fungi</taxon>
        <taxon>Dikarya</taxon>
        <taxon>Ascomycota</taxon>
        <taxon>Pezizomycotina</taxon>
        <taxon>Sordariomycetes</taxon>
        <taxon>Hypocreomycetidae</taxon>
        <taxon>Glomerellales</taxon>
        <taxon>Plectosphaerellaceae</taxon>
        <taxon>Plectosphaerella</taxon>
    </lineage>
</organism>
<accession>A0A8K0T636</accession>
<feature type="region of interest" description="Disordered" evidence="10">
    <location>
        <begin position="54"/>
        <end position="126"/>
    </location>
</feature>
<comment type="cofactor">
    <cofactor evidence="1">
        <name>FAD</name>
        <dbReference type="ChEBI" id="CHEBI:57692"/>
    </cofactor>
</comment>
<reference evidence="13" key="1">
    <citation type="journal article" date="2021" name="Nat. Commun.">
        <title>Genetic determinants of endophytism in the Arabidopsis root mycobiome.</title>
        <authorList>
            <person name="Mesny F."/>
            <person name="Miyauchi S."/>
            <person name="Thiergart T."/>
            <person name="Pickel B."/>
            <person name="Atanasova L."/>
            <person name="Karlsson M."/>
            <person name="Huettel B."/>
            <person name="Barry K.W."/>
            <person name="Haridas S."/>
            <person name="Chen C."/>
            <person name="Bauer D."/>
            <person name="Andreopoulos W."/>
            <person name="Pangilinan J."/>
            <person name="LaButti K."/>
            <person name="Riley R."/>
            <person name="Lipzen A."/>
            <person name="Clum A."/>
            <person name="Drula E."/>
            <person name="Henrissat B."/>
            <person name="Kohler A."/>
            <person name="Grigoriev I.V."/>
            <person name="Martin F.M."/>
            <person name="Hacquard S."/>
        </authorList>
    </citation>
    <scope>NUCLEOTIDE SEQUENCE</scope>
    <source>
        <strain evidence="13">MPI-CAGE-AT-0016</strain>
    </source>
</reference>
<evidence type="ECO:0000313" key="14">
    <source>
        <dbReference type="Proteomes" id="UP000813385"/>
    </source>
</evidence>
<dbReference type="CDD" id="cd00067">
    <property type="entry name" value="GAL4"/>
    <property type="match status" value="1"/>
</dbReference>
<evidence type="ECO:0000256" key="8">
    <source>
        <dbReference type="ARBA" id="ARBA00038897"/>
    </source>
</evidence>
<dbReference type="EC" id="1.1.2.4" evidence="8"/>
<feature type="compositionally biased region" description="Low complexity" evidence="10">
    <location>
        <begin position="632"/>
        <end position="651"/>
    </location>
</feature>
<keyword evidence="5" id="KW-0274">FAD</keyword>
<evidence type="ECO:0000256" key="6">
    <source>
        <dbReference type="ARBA" id="ARBA00023002"/>
    </source>
</evidence>
<dbReference type="OrthoDB" id="2110361at2759"/>
<evidence type="ECO:0000256" key="4">
    <source>
        <dbReference type="ARBA" id="ARBA00022723"/>
    </source>
</evidence>
<keyword evidence="7" id="KW-0539">Nucleus</keyword>
<dbReference type="InterPro" id="IPR016171">
    <property type="entry name" value="Vanillyl_alc_oxidase_C-sub2"/>
</dbReference>
<dbReference type="GO" id="GO:0003677">
    <property type="term" value="F:DNA binding"/>
    <property type="evidence" value="ECO:0007669"/>
    <property type="project" value="InterPro"/>
</dbReference>
<comment type="similarity">
    <text evidence="2">Belongs to the FAD-binding oxidoreductase/transferase type 4 family.</text>
</comment>
<dbReference type="GO" id="GO:0008720">
    <property type="term" value="F:D-lactate dehydrogenase (NAD+) activity"/>
    <property type="evidence" value="ECO:0007669"/>
    <property type="project" value="TreeGrafter"/>
</dbReference>
<feature type="region of interest" description="Disordered" evidence="10">
    <location>
        <begin position="626"/>
        <end position="651"/>
    </location>
</feature>
<evidence type="ECO:0000256" key="9">
    <source>
        <dbReference type="ARBA" id="ARBA00051436"/>
    </source>
</evidence>
<dbReference type="PROSITE" id="PS50048">
    <property type="entry name" value="ZN2_CY6_FUNGAL_2"/>
    <property type="match status" value="1"/>
</dbReference>
<protein>
    <recommendedName>
        <fullName evidence="8">D-lactate dehydrogenase (cytochrome)</fullName>
        <ecNumber evidence="8">1.1.2.4</ecNumber>
    </recommendedName>
</protein>
<dbReference type="InterPro" id="IPR016164">
    <property type="entry name" value="FAD-linked_Oxase-like_C"/>
</dbReference>
<feature type="region of interest" description="Disordered" evidence="10">
    <location>
        <begin position="680"/>
        <end position="700"/>
    </location>
</feature>
<dbReference type="GO" id="GO:1903457">
    <property type="term" value="P:lactate catabolic process"/>
    <property type="evidence" value="ECO:0007669"/>
    <property type="project" value="TreeGrafter"/>
</dbReference>